<dbReference type="SUPFAM" id="SSF55103">
    <property type="entry name" value="FAD-linked oxidases, C-terminal domain"/>
    <property type="match status" value="1"/>
</dbReference>
<dbReference type="InterPro" id="IPR016171">
    <property type="entry name" value="Vanillyl_alc_oxidase_C-sub2"/>
</dbReference>
<sequence>MNEADRAGLLARLAATPGCDWRTDADAMAPYLAEQRGLYRGAALAVALPQDTAAVSALVRACARLDLALVPQGGNTGLCGGAVAQDAARQVVVSLERLDRIRAIDPANFTLTAEAGCIVQRVREAAADENRLFPLSFGADGSARLGGALSTNAGGTNVLRYGNARELTLGLEVVLADGQVWDGLTALRKDNTGYDLKQLFIGAEGTLGIITAAVVKLFPLPRETATAWLACPSVEACVAVFGRLRDASGDAVTGCELLSRTALDFVLRHMPGARDPLDAPARWYLLVELTSSSASAGLATALEAVLEQCLNNGQISDAAVAASARQAAEFWRLREGVAEVQRHEGASIKNDVAVPVSAVPAFVAEASAAVQVACPGLRVCAFGHIGDGNLHFNLSQPVGMPVEQFLAQWDTLTGLVNAVVARHRGSISAEHGIGLLKRDALAQHEPAVAIDLMRRVKAALDPQGRLNPGKLLPPTQE</sequence>
<evidence type="ECO:0000256" key="1">
    <source>
        <dbReference type="ARBA" id="ARBA00001974"/>
    </source>
</evidence>
<dbReference type="PROSITE" id="PS51387">
    <property type="entry name" value="FAD_PCMH"/>
    <property type="match status" value="1"/>
</dbReference>
<organism evidence="6 7">
    <name type="scientific">Immundisolibacter cernigliae</name>
    <dbReference type="NCBI Taxonomy" id="1810504"/>
    <lineage>
        <taxon>Bacteria</taxon>
        <taxon>Pseudomonadati</taxon>
        <taxon>Pseudomonadota</taxon>
        <taxon>Gammaproteobacteria</taxon>
        <taxon>Immundisolibacterales</taxon>
        <taxon>Immundisolibacteraceae</taxon>
        <taxon>Immundisolibacter</taxon>
    </lineage>
</organism>
<dbReference type="GO" id="GO:0022904">
    <property type="term" value="P:respiratory electron transport chain"/>
    <property type="evidence" value="ECO:0007669"/>
    <property type="project" value="TreeGrafter"/>
</dbReference>
<dbReference type="InterPro" id="IPR016166">
    <property type="entry name" value="FAD-bd_PCMH"/>
</dbReference>
<keyword evidence="7" id="KW-1185">Reference proteome</keyword>
<dbReference type="InterPro" id="IPR036318">
    <property type="entry name" value="FAD-bd_PCMH-like_sf"/>
</dbReference>
<dbReference type="Gene3D" id="3.30.465.10">
    <property type="match status" value="1"/>
</dbReference>
<dbReference type="Pfam" id="PF02913">
    <property type="entry name" value="FAD-oxidase_C"/>
    <property type="match status" value="1"/>
</dbReference>
<feature type="domain" description="FAD-binding PCMH-type" evidence="5">
    <location>
        <begin position="39"/>
        <end position="220"/>
    </location>
</feature>
<evidence type="ECO:0000256" key="4">
    <source>
        <dbReference type="ARBA" id="ARBA00022827"/>
    </source>
</evidence>
<dbReference type="InterPro" id="IPR004113">
    <property type="entry name" value="FAD-bd_oxidored_4_C"/>
</dbReference>
<evidence type="ECO:0000259" key="5">
    <source>
        <dbReference type="PROSITE" id="PS51387"/>
    </source>
</evidence>
<dbReference type="InterPro" id="IPR016169">
    <property type="entry name" value="FAD-bd_PCMH_sub2"/>
</dbReference>
<dbReference type="InterPro" id="IPR051264">
    <property type="entry name" value="FAD-oxidored/transferase_4"/>
</dbReference>
<keyword evidence="3" id="KW-0285">Flavoprotein</keyword>
<reference evidence="7" key="1">
    <citation type="submission" date="2016-03" db="EMBL/GenBank/DDBJ databases">
        <title>Complete genome sequence of Solimmundus cernigliae, representing a novel lineage of polycyclic aromatic hydrocarbon degraders within the Gammaproteobacteria.</title>
        <authorList>
            <person name="Singleton D.R."/>
            <person name="Dickey A.N."/>
            <person name="Scholl E.H."/>
            <person name="Wright F.A."/>
            <person name="Aitken M.D."/>
        </authorList>
    </citation>
    <scope>NUCLEOTIDE SEQUENCE [LARGE SCALE GENOMIC DNA]</scope>
    <source>
        <strain evidence="7">TR3.2</strain>
    </source>
</reference>
<evidence type="ECO:0000313" key="6">
    <source>
        <dbReference type="EMBL" id="ANX05656.1"/>
    </source>
</evidence>
<dbReference type="Gene3D" id="1.10.45.10">
    <property type="entry name" value="Vanillyl-alcohol Oxidase, Chain A, domain 4"/>
    <property type="match status" value="1"/>
</dbReference>
<dbReference type="KEGG" id="gbi:PG2T_14815"/>
<dbReference type="InParanoid" id="A0A1B1YY40"/>
<keyword evidence="4" id="KW-0274">FAD</keyword>
<name>A0A1B1YY40_9GAMM</name>
<dbReference type="Proteomes" id="UP000092952">
    <property type="component" value="Chromosome"/>
</dbReference>
<accession>A0A1B1YY40</accession>
<dbReference type="GO" id="GO:0003824">
    <property type="term" value="F:catalytic activity"/>
    <property type="evidence" value="ECO:0007669"/>
    <property type="project" value="InterPro"/>
</dbReference>
<dbReference type="GO" id="GO:0071949">
    <property type="term" value="F:FAD binding"/>
    <property type="evidence" value="ECO:0007669"/>
    <property type="project" value="InterPro"/>
</dbReference>
<dbReference type="AlphaFoldDB" id="A0A1B1YY40"/>
<dbReference type="SUPFAM" id="SSF56176">
    <property type="entry name" value="FAD-binding/transporter-associated domain-like"/>
    <property type="match status" value="1"/>
</dbReference>
<dbReference type="InterPro" id="IPR006094">
    <property type="entry name" value="Oxid_FAD_bind_N"/>
</dbReference>
<dbReference type="InterPro" id="IPR016167">
    <property type="entry name" value="FAD-bd_PCMH_sub1"/>
</dbReference>
<dbReference type="FunFam" id="1.10.45.10:FF:000001">
    <property type="entry name" value="D-lactate dehydrogenase mitochondrial"/>
    <property type="match status" value="1"/>
</dbReference>
<proteinExistence type="inferred from homology"/>
<evidence type="ECO:0000256" key="2">
    <source>
        <dbReference type="ARBA" id="ARBA00008000"/>
    </source>
</evidence>
<dbReference type="Gene3D" id="3.30.70.2740">
    <property type="match status" value="1"/>
</dbReference>
<gene>
    <name evidence="6" type="ORF">PG2T_14815</name>
</gene>
<dbReference type="InterPro" id="IPR016164">
    <property type="entry name" value="FAD-linked_Oxase-like_C"/>
</dbReference>
<comment type="similarity">
    <text evidence="2">Belongs to the FAD-binding oxidoreductase/transferase type 4 family.</text>
</comment>
<dbReference type="PANTHER" id="PTHR43716">
    <property type="entry name" value="D-2-HYDROXYGLUTARATE DEHYDROGENASE, MITOCHONDRIAL"/>
    <property type="match status" value="1"/>
</dbReference>
<protein>
    <submittedName>
        <fullName evidence="6">Hydroxyacid dehydrogenase</fullName>
    </submittedName>
</protein>
<comment type="cofactor">
    <cofactor evidence="1">
        <name>FAD</name>
        <dbReference type="ChEBI" id="CHEBI:57692"/>
    </cofactor>
</comment>
<dbReference type="RefSeq" id="WP_068808492.1">
    <property type="nucleotide sequence ID" value="NZ_CP014671.1"/>
</dbReference>
<evidence type="ECO:0000313" key="7">
    <source>
        <dbReference type="Proteomes" id="UP000092952"/>
    </source>
</evidence>
<dbReference type="PANTHER" id="PTHR43716:SF2">
    <property type="entry name" value="BLL6224 PROTEIN"/>
    <property type="match status" value="1"/>
</dbReference>
<dbReference type="Gene3D" id="3.30.43.10">
    <property type="entry name" value="Uridine Diphospho-n-acetylenolpyruvylglucosamine Reductase, domain 2"/>
    <property type="match status" value="1"/>
</dbReference>
<dbReference type="EMBL" id="CP014671">
    <property type="protein sequence ID" value="ANX05656.1"/>
    <property type="molecule type" value="Genomic_DNA"/>
</dbReference>
<evidence type="ECO:0000256" key="3">
    <source>
        <dbReference type="ARBA" id="ARBA00022630"/>
    </source>
</evidence>
<dbReference type="Pfam" id="PF01565">
    <property type="entry name" value="FAD_binding_4"/>
    <property type="match status" value="1"/>
</dbReference>
<dbReference type="STRING" id="1810504.PG2T_14815"/>
<dbReference type="Gene3D" id="3.30.70.2190">
    <property type="match status" value="1"/>
</dbReference>